<dbReference type="STRING" id="1503961.SAMN05421736_11641"/>
<keyword evidence="4" id="KW-0812">Transmembrane</keyword>
<dbReference type="AlphaFoldDB" id="A0A1H3TU57"/>
<dbReference type="GO" id="GO:0003677">
    <property type="term" value="F:DNA binding"/>
    <property type="evidence" value="ECO:0007669"/>
    <property type="project" value="UniProtKB-UniRule"/>
</dbReference>
<dbReference type="InterPro" id="IPR050624">
    <property type="entry name" value="HTH-type_Tx_Regulator"/>
</dbReference>
<feature type="DNA-binding region" description="H-T-H motif" evidence="3">
    <location>
        <begin position="38"/>
        <end position="57"/>
    </location>
</feature>
<dbReference type="PANTHER" id="PTHR43479:SF7">
    <property type="entry name" value="TETR-FAMILY TRANSCRIPTIONAL REGULATOR"/>
    <property type="match status" value="1"/>
</dbReference>
<feature type="transmembrane region" description="Helical" evidence="4">
    <location>
        <begin position="150"/>
        <end position="167"/>
    </location>
</feature>
<dbReference type="EMBL" id="FNPI01000016">
    <property type="protein sequence ID" value="SDZ53607.1"/>
    <property type="molecule type" value="Genomic_DNA"/>
</dbReference>
<accession>A0A1H3TU57</accession>
<keyword evidence="7" id="KW-1185">Reference proteome</keyword>
<evidence type="ECO:0000313" key="6">
    <source>
        <dbReference type="EMBL" id="SDZ53607.1"/>
    </source>
</evidence>
<dbReference type="Proteomes" id="UP000198935">
    <property type="component" value="Unassembled WGS sequence"/>
</dbReference>
<sequence length="202" mass="24175">MMRTDMNQENNRRVRRTKRILKRAFIDLLHEKNYNSISVKDIVEKADYNRSTFYFHYKYKEELVEELNESLLEGLINGFFKNDNSEGHNITETNIAIFHYILNKKEFFVLWKTSEAIPHIQEVFIQKFTRVFKKELATSTRINKAIDTDIYVVFIAYGLLGLILDWIKRDFSDTPEYMRKQLVYFLNQHPIKINQCPANSAF</sequence>
<keyword evidence="4" id="KW-0472">Membrane</keyword>
<keyword evidence="1" id="KW-0678">Repressor</keyword>
<gene>
    <name evidence="6" type="ORF">SAMN05421736_11641</name>
</gene>
<dbReference type="InterPro" id="IPR001647">
    <property type="entry name" value="HTH_TetR"/>
</dbReference>
<dbReference type="InterPro" id="IPR009057">
    <property type="entry name" value="Homeodomain-like_sf"/>
</dbReference>
<organism evidence="6 7">
    <name type="scientific">Evansella caseinilytica</name>
    <dbReference type="NCBI Taxonomy" id="1503961"/>
    <lineage>
        <taxon>Bacteria</taxon>
        <taxon>Bacillati</taxon>
        <taxon>Bacillota</taxon>
        <taxon>Bacilli</taxon>
        <taxon>Bacillales</taxon>
        <taxon>Bacillaceae</taxon>
        <taxon>Evansella</taxon>
    </lineage>
</organism>
<dbReference type="Gene3D" id="1.10.357.10">
    <property type="entry name" value="Tetracycline Repressor, domain 2"/>
    <property type="match status" value="1"/>
</dbReference>
<dbReference type="PROSITE" id="PS50977">
    <property type="entry name" value="HTH_TETR_2"/>
    <property type="match status" value="1"/>
</dbReference>
<dbReference type="PANTHER" id="PTHR43479">
    <property type="entry name" value="ACREF/ENVCD OPERON REPRESSOR-RELATED"/>
    <property type="match status" value="1"/>
</dbReference>
<dbReference type="OrthoDB" id="9810250at2"/>
<dbReference type="Pfam" id="PF14278">
    <property type="entry name" value="TetR_C_8"/>
    <property type="match status" value="1"/>
</dbReference>
<evidence type="ECO:0000259" key="5">
    <source>
        <dbReference type="PROSITE" id="PS50977"/>
    </source>
</evidence>
<dbReference type="InterPro" id="IPR039532">
    <property type="entry name" value="TetR_C_Firmicutes"/>
</dbReference>
<reference evidence="7" key="1">
    <citation type="submission" date="2016-10" db="EMBL/GenBank/DDBJ databases">
        <authorList>
            <person name="Varghese N."/>
            <person name="Submissions S."/>
        </authorList>
    </citation>
    <scope>NUCLEOTIDE SEQUENCE [LARGE SCALE GENOMIC DNA]</scope>
    <source>
        <strain evidence="7">SP</strain>
    </source>
</reference>
<keyword evidence="4" id="KW-1133">Transmembrane helix</keyword>
<evidence type="ECO:0000256" key="2">
    <source>
        <dbReference type="ARBA" id="ARBA00023125"/>
    </source>
</evidence>
<name>A0A1H3TU57_9BACI</name>
<evidence type="ECO:0000256" key="4">
    <source>
        <dbReference type="SAM" id="Phobius"/>
    </source>
</evidence>
<proteinExistence type="predicted"/>
<protein>
    <submittedName>
        <fullName evidence="6">DNA-binding transcriptional regulator, AcrR family</fullName>
    </submittedName>
</protein>
<evidence type="ECO:0000313" key="7">
    <source>
        <dbReference type="Proteomes" id="UP000198935"/>
    </source>
</evidence>
<dbReference type="SUPFAM" id="SSF46689">
    <property type="entry name" value="Homeodomain-like"/>
    <property type="match status" value="1"/>
</dbReference>
<feature type="domain" description="HTH tetR-type" evidence="5">
    <location>
        <begin position="15"/>
        <end position="75"/>
    </location>
</feature>
<evidence type="ECO:0000256" key="3">
    <source>
        <dbReference type="PROSITE-ProRule" id="PRU00335"/>
    </source>
</evidence>
<evidence type="ECO:0000256" key="1">
    <source>
        <dbReference type="ARBA" id="ARBA00022491"/>
    </source>
</evidence>
<dbReference type="Pfam" id="PF00440">
    <property type="entry name" value="TetR_N"/>
    <property type="match status" value="1"/>
</dbReference>
<keyword evidence="2 3" id="KW-0238">DNA-binding</keyword>